<comment type="similarity">
    <text evidence="1 3">Belongs to the short-chain dehydrogenases/reductases (SDR) family.</text>
</comment>
<dbReference type="Proteomes" id="UP001147830">
    <property type="component" value="Unassembled WGS sequence"/>
</dbReference>
<dbReference type="Pfam" id="PF00106">
    <property type="entry name" value="adh_short"/>
    <property type="match status" value="1"/>
</dbReference>
<keyword evidence="5" id="KW-1185">Reference proteome</keyword>
<comment type="caution">
    <text evidence="4">The sequence shown here is derived from an EMBL/GenBank/DDBJ whole genome shotgun (WGS) entry which is preliminary data.</text>
</comment>
<dbReference type="RefSeq" id="WP_260977928.1">
    <property type="nucleotide sequence ID" value="NZ_JAOANI010000032.1"/>
</dbReference>
<dbReference type="InterPro" id="IPR036291">
    <property type="entry name" value="NAD(P)-bd_dom_sf"/>
</dbReference>
<evidence type="ECO:0000256" key="3">
    <source>
        <dbReference type="RuleBase" id="RU000363"/>
    </source>
</evidence>
<gene>
    <name evidence="4" type="ORF">NYR02_18930</name>
</gene>
<sequence>MKNFNNKVAAVTGAGSGIGRALAINLAQQGCHLALSDVSAKGLEETALMLQSSGVKVTTTILDVSDREAVYAWADNTAKEHGKVNMIFNNAGVALSGTVASLSLEDYQWIMDINFNGVLYGTKAFLPHLEASGEGHIINTSSVFGLASQPLMSGYNASKFAVRGLTESLRQDLEISGSAVSCSCVHPGGIKTNIAKSARMDASCAEVTGTSQEEATKEFEKLFITTPDKAAKTILNGVRKNSRRILIGPDARMFDLLVRMLPATYQWIFTKAVQMQAKKATRRAKNA</sequence>
<dbReference type="Gene3D" id="3.40.50.720">
    <property type="entry name" value="NAD(P)-binding Rossmann-like Domain"/>
    <property type="match status" value="1"/>
</dbReference>
<name>A0A9X3ATD8_9GAMM</name>
<dbReference type="GO" id="GO:0016616">
    <property type="term" value="F:oxidoreductase activity, acting on the CH-OH group of donors, NAD or NADP as acceptor"/>
    <property type="evidence" value="ECO:0007669"/>
    <property type="project" value="TreeGrafter"/>
</dbReference>
<evidence type="ECO:0000256" key="2">
    <source>
        <dbReference type="ARBA" id="ARBA00023002"/>
    </source>
</evidence>
<protein>
    <submittedName>
        <fullName evidence="4">SDR family NAD(P)-dependent oxidoreductase</fullName>
    </submittedName>
</protein>
<dbReference type="EMBL" id="JAOANI010000032">
    <property type="protein sequence ID" value="MCT7361099.1"/>
    <property type="molecule type" value="Genomic_DNA"/>
</dbReference>
<evidence type="ECO:0000256" key="1">
    <source>
        <dbReference type="ARBA" id="ARBA00006484"/>
    </source>
</evidence>
<reference evidence="4" key="2">
    <citation type="submission" date="2022-08" db="EMBL/GenBank/DDBJ databases">
        <authorList>
            <person name="Dong C."/>
        </authorList>
    </citation>
    <scope>NUCLEOTIDE SEQUENCE</scope>
    <source>
        <strain evidence="4">59MF3M-4</strain>
    </source>
</reference>
<dbReference type="InterPro" id="IPR020904">
    <property type="entry name" value="Sc_DH/Rdtase_CS"/>
</dbReference>
<dbReference type="AlphaFoldDB" id="A0A9X3ATD8"/>
<proteinExistence type="inferred from homology"/>
<evidence type="ECO:0000313" key="5">
    <source>
        <dbReference type="Proteomes" id="UP001147830"/>
    </source>
</evidence>
<dbReference type="SUPFAM" id="SSF51735">
    <property type="entry name" value="NAD(P)-binding Rossmann-fold domains"/>
    <property type="match status" value="1"/>
</dbReference>
<reference evidence="4" key="1">
    <citation type="journal article" date="2022" name="Front. Microbiol.">
        <title>Genome-based taxonomic rearrangement of Oceanobacter-related bacteria including the description of Thalassolituus hydrocarbonoclasticus sp. nov. and Thalassolituus pacificus sp. nov. and emended description of the genus Thalassolituus.</title>
        <authorList>
            <person name="Dong C."/>
            <person name="Wei L."/>
            <person name="Wang J."/>
            <person name="Lai Q."/>
            <person name="Huang Z."/>
            <person name="Shao Z."/>
        </authorList>
    </citation>
    <scope>NUCLEOTIDE SEQUENCE</scope>
    <source>
        <strain evidence="4">59MF3M-4</strain>
    </source>
</reference>
<keyword evidence="2" id="KW-0560">Oxidoreductase</keyword>
<dbReference type="PRINTS" id="PR00081">
    <property type="entry name" value="GDHRDH"/>
</dbReference>
<organism evidence="4 5">
    <name type="scientific">Thalassolituus pacificus</name>
    <dbReference type="NCBI Taxonomy" id="2975440"/>
    <lineage>
        <taxon>Bacteria</taxon>
        <taxon>Pseudomonadati</taxon>
        <taxon>Pseudomonadota</taxon>
        <taxon>Gammaproteobacteria</taxon>
        <taxon>Oceanospirillales</taxon>
        <taxon>Oceanospirillaceae</taxon>
        <taxon>Thalassolituus</taxon>
    </lineage>
</organism>
<evidence type="ECO:0000313" key="4">
    <source>
        <dbReference type="EMBL" id="MCT7361099.1"/>
    </source>
</evidence>
<dbReference type="PANTHER" id="PTHR24322">
    <property type="entry name" value="PKSB"/>
    <property type="match status" value="1"/>
</dbReference>
<dbReference type="InterPro" id="IPR002347">
    <property type="entry name" value="SDR_fam"/>
</dbReference>
<dbReference type="PRINTS" id="PR00080">
    <property type="entry name" value="SDRFAMILY"/>
</dbReference>
<accession>A0A9X3ATD8</accession>
<dbReference type="PANTHER" id="PTHR24322:SF736">
    <property type="entry name" value="RETINOL DEHYDROGENASE 10"/>
    <property type="match status" value="1"/>
</dbReference>
<dbReference type="PROSITE" id="PS00061">
    <property type="entry name" value="ADH_SHORT"/>
    <property type="match status" value="1"/>
</dbReference>
<dbReference type="FunFam" id="3.40.50.720:FF:000084">
    <property type="entry name" value="Short-chain dehydrogenase reductase"/>
    <property type="match status" value="1"/>
</dbReference>